<evidence type="ECO:0000313" key="2">
    <source>
        <dbReference type="EMBL" id="EKE43267.1"/>
    </source>
</evidence>
<evidence type="ECO:0000313" key="3">
    <source>
        <dbReference type="Proteomes" id="UP000006765"/>
    </source>
</evidence>
<dbReference type="Proteomes" id="UP000006765">
    <property type="component" value="Unassembled WGS sequence"/>
</dbReference>
<comment type="caution">
    <text evidence="2">The sequence shown here is derived from an EMBL/GenBank/DDBJ whole genome shotgun (WGS) entry which is preliminary data.</text>
</comment>
<gene>
    <name evidence="2" type="ORF">OCGS_2604</name>
</gene>
<evidence type="ECO:0000256" key="1">
    <source>
        <dbReference type="SAM" id="MobiDB-lite"/>
    </source>
</evidence>
<keyword evidence="2" id="KW-0560">Oxidoreductase</keyword>
<protein>
    <submittedName>
        <fullName evidence="2">Alkylhydroperoxidase AhpD family core domain protein</fullName>
    </submittedName>
</protein>
<accession>K2H9H7</accession>
<dbReference type="STRING" id="1231392.OCGS_2604"/>
<dbReference type="GO" id="GO:0004601">
    <property type="term" value="F:peroxidase activity"/>
    <property type="evidence" value="ECO:0007669"/>
    <property type="project" value="UniProtKB-KW"/>
</dbReference>
<keyword evidence="2" id="KW-0575">Peroxidase</keyword>
<organism evidence="2 3">
    <name type="scientific">Oceaniovalibus guishaninsula JLT2003</name>
    <dbReference type="NCBI Taxonomy" id="1231392"/>
    <lineage>
        <taxon>Bacteria</taxon>
        <taxon>Pseudomonadati</taxon>
        <taxon>Pseudomonadota</taxon>
        <taxon>Alphaproteobacteria</taxon>
        <taxon>Rhodobacterales</taxon>
        <taxon>Roseobacteraceae</taxon>
        <taxon>Oceaniovalibus</taxon>
    </lineage>
</organism>
<sequence>MLCHAGQIGRDASRIAGRDIRRLRDAGLSIALAAALRNILSRYFDAVGAPVGADFLDPDPDPRRKMPVGGQQSRSGRGGHSRSGAPPDPAETGPAGASLRKNPRIIVMS</sequence>
<dbReference type="AlphaFoldDB" id="K2H9H7"/>
<name>K2H9H7_9RHOB</name>
<dbReference type="EMBL" id="AMGO01000067">
    <property type="protein sequence ID" value="EKE43267.1"/>
    <property type="molecule type" value="Genomic_DNA"/>
</dbReference>
<proteinExistence type="predicted"/>
<feature type="region of interest" description="Disordered" evidence="1">
    <location>
        <begin position="50"/>
        <end position="109"/>
    </location>
</feature>
<reference evidence="2 3" key="1">
    <citation type="journal article" date="2012" name="J. Bacteriol.">
        <title>Draft Genome Sequence of Oceaniovalibus guishaninsula JLT2003T.</title>
        <authorList>
            <person name="Tang K."/>
            <person name="Liu K."/>
            <person name="Jiao N."/>
        </authorList>
    </citation>
    <scope>NUCLEOTIDE SEQUENCE [LARGE SCALE GENOMIC DNA]</scope>
    <source>
        <strain evidence="2 3">JLT2003</strain>
    </source>
</reference>
<keyword evidence="3" id="KW-1185">Reference proteome</keyword>